<feature type="region of interest" description="Disordered" evidence="11">
    <location>
        <begin position="189"/>
        <end position="221"/>
    </location>
</feature>
<accession>A0A9N9CKZ0</accession>
<keyword evidence="6" id="KW-0597">Phosphoprotein</keyword>
<dbReference type="OrthoDB" id="68090at2759"/>
<evidence type="ECO:0000256" key="3">
    <source>
        <dbReference type="ARBA" id="ARBA00006405"/>
    </source>
</evidence>
<dbReference type="GO" id="GO:0000502">
    <property type="term" value="C:proteasome complex"/>
    <property type="evidence" value="ECO:0007669"/>
    <property type="project" value="UniProtKB-KW"/>
</dbReference>
<evidence type="ECO:0000256" key="8">
    <source>
        <dbReference type="ARBA" id="ARBA00022942"/>
    </source>
</evidence>
<evidence type="ECO:0000313" key="15">
    <source>
        <dbReference type="Proteomes" id="UP000789572"/>
    </source>
</evidence>
<reference evidence="14" key="1">
    <citation type="submission" date="2021-06" db="EMBL/GenBank/DDBJ databases">
        <authorList>
            <person name="Kallberg Y."/>
            <person name="Tangrot J."/>
            <person name="Rosling A."/>
        </authorList>
    </citation>
    <scope>NUCLEOTIDE SEQUENCE</scope>
    <source>
        <strain evidence="14">IA702</strain>
    </source>
</reference>
<evidence type="ECO:0000259" key="13">
    <source>
        <dbReference type="Pfam" id="PF11566"/>
    </source>
</evidence>
<evidence type="ECO:0000256" key="11">
    <source>
        <dbReference type="SAM" id="MobiDB-lite"/>
    </source>
</evidence>
<dbReference type="Pfam" id="PF08577">
    <property type="entry name" value="PI31_Prot_C"/>
    <property type="match status" value="1"/>
</dbReference>
<dbReference type="AlphaFoldDB" id="A0A9N9CKZ0"/>
<dbReference type="InterPro" id="IPR045128">
    <property type="entry name" value="PI31-like"/>
</dbReference>
<keyword evidence="4" id="KW-0488">Methylation</keyword>
<dbReference type="Gene3D" id="3.40.1000.30">
    <property type="match status" value="1"/>
</dbReference>
<dbReference type="GO" id="GO:0004866">
    <property type="term" value="F:endopeptidase inhibitor activity"/>
    <property type="evidence" value="ECO:0007669"/>
    <property type="project" value="InterPro"/>
</dbReference>
<dbReference type="GO" id="GO:0043161">
    <property type="term" value="P:proteasome-mediated ubiquitin-dependent protein catabolic process"/>
    <property type="evidence" value="ECO:0007669"/>
    <property type="project" value="InterPro"/>
</dbReference>
<evidence type="ECO:0000256" key="4">
    <source>
        <dbReference type="ARBA" id="ARBA00022481"/>
    </source>
</evidence>
<comment type="function">
    <text evidence="10">Plays an important role in control of proteasome function. Inhibits the hydrolysis of protein and peptide substrates by the 20S proteasome. Also inhibits the activation of the proteasome by the proteasome regulatory proteins PA700 and PA28.</text>
</comment>
<keyword evidence="8" id="KW-0647">Proteasome</keyword>
<evidence type="ECO:0000256" key="10">
    <source>
        <dbReference type="ARBA" id="ARBA00024805"/>
    </source>
</evidence>
<dbReference type="GO" id="GO:0070628">
    <property type="term" value="F:proteasome binding"/>
    <property type="evidence" value="ECO:0007669"/>
    <property type="project" value="InterPro"/>
</dbReference>
<evidence type="ECO:0000313" key="14">
    <source>
        <dbReference type="EMBL" id="CAG8607008.1"/>
    </source>
</evidence>
<organism evidence="14 15">
    <name type="scientific">Paraglomus occultum</name>
    <dbReference type="NCBI Taxonomy" id="144539"/>
    <lineage>
        <taxon>Eukaryota</taxon>
        <taxon>Fungi</taxon>
        <taxon>Fungi incertae sedis</taxon>
        <taxon>Mucoromycota</taxon>
        <taxon>Glomeromycotina</taxon>
        <taxon>Glomeromycetes</taxon>
        <taxon>Paraglomerales</taxon>
        <taxon>Paraglomeraceae</taxon>
        <taxon>Paraglomus</taxon>
    </lineage>
</organism>
<evidence type="ECO:0000256" key="1">
    <source>
        <dbReference type="ARBA" id="ARBA00004240"/>
    </source>
</evidence>
<dbReference type="InterPro" id="IPR021625">
    <property type="entry name" value="PI31_Prot_N"/>
</dbReference>
<evidence type="ECO:0000256" key="5">
    <source>
        <dbReference type="ARBA" id="ARBA00022490"/>
    </source>
</evidence>
<comment type="caution">
    <text evidence="14">The sequence shown here is derived from an EMBL/GenBank/DDBJ whole genome shotgun (WGS) entry which is preliminary data.</text>
</comment>
<keyword evidence="15" id="KW-1185">Reference proteome</keyword>
<comment type="similarity">
    <text evidence="3">Belongs to the proteasome inhibitor PI31 family.</text>
</comment>
<dbReference type="PANTHER" id="PTHR13266:SF1">
    <property type="entry name" value="PROTEASOME INHIBITOR PI31 SUBUNIT"/>
    <property type="match status" value="1"/>
</dbReference>
<evidence type="ECO:0000256" key="2">
    <source>
        <dbReference type="ARBA" id="ARBA00004496"/>
    </source>
</evidence>
<dbReference type="InterPro" id="IPR013886">
    <property type="entry name" value="PI31_Prot_C"/>
</dbReference>
<dbReference type="Proteomes" id="UP000789572">
    <property type="component" value="Unassembled WGS sequence"/>
</dbReference>
<keyword evidence="5" id="KW-0963">Cytoplasm</keyword>
<proteinExistence type="inferred from homology"/>
<name>A0A9N9CKZ0_9GLOM</name>
<keyword evidence="7" id="KW-0256">Endoplasmic reticulum</keyword>
<dbReference type="PANTHER" id="PTHR13266">
    <property type="entry name" value="PROTEASOME INHIBITOR"/>
    <property type="match status" value="1"/>
</dbReference>
<protein>
    <submittedName>
        <fullName evidence="14">8994_t:CDS:1</fullName>
    </submittedName>
</protein>
<dbReference type="Pfam" id="PF11566">
    <property type="entry name" value="PI31_Prot_N"/>
    <property type="match status" value="1"/>
</dbReference>
<evidence type="ECO:0000256" key="9">
    <source>
        <dbReference type="ARBA" id="ARBA00022990"/>
    </source>
</evidence>
<dbReference type="EMBL" id="CAJVPJ010001891">
    <property type="protein sequence ID" value="CAG8607008.1"/>
    <property type="molecule type" value="Genomic_DNA"/>
</dbReference>
<evidence type="ECO:0000256" key="7">
    <source>
        <dbReference type="ARBA" id="ARBA00022824"/>
    </source>
</evidence>
<keyword evidence="9" id="KW-0007">Acetylation</keyword>
<evidence type="ECO:0000259" key="12">
    <source>
        <dbReference type="Pfam" id="PF08577"/>
    </source>
</evidence>
<feature type="region of interest" description="Disordered" evidence="11">
    <location>
        <begin position="303"/>
        <end position="360"/>
    </location>
</feature>
<comment type="subcellular location">
    <subcellularLocation>
        <location evidence="2">Cytoplasm</location>
    </subcellularLocation>
    <subcellularLocation>
        <location evidence="1">Endoplasmic reticulum</location>
    </subcellularLocation>
</comment>
<sequence length="360" mass="39320">MSARGNSSNPLDPAIILSIIEKSLPERVSNDQDEGSASADTPLRSCQDALAILFHAIMLAVDFRFVGLGEDGTIALPTKEQNAIPRLPKEWNANGPDSYAFRYKHPQSSLTFLIKSIRLAGKFLVHGLAIEDNKTSTLEVVIADYTSASFFPYNDREPLVNGFISESRLKDLTSLYKINILQKLIPGLNKPGYEETTQTSDRTTAPTRSSAPRNDPYDPLRIPPRVPPTYPTPQIFGDPFNVEGPRTNPFSVGADDLDPFASNPLFPRFGVGGIPPSNRGGGMHVGLDHPMFGPRGGIRDDRGFRGGPPTLPRGSVPPGARFDPITPFNPRPNVGQNPTYFSGEPDHDEPPPPGYNDMFM</sequence>
<feature type="compositionally biased region" description="Polar residues" evidence="11">
    <location>
        <begin position="195"/>
        <end position="212"/>
    </location>
</feature>
<feature type="domain" description="PI31 proteasome regulator C-terminal" evidence="12">
    <location>
        <begin position="252"/>
        <end position="327"/>
    </location>
</feature>
<evidence type="ECO:0000256" key="6">
    <source>
        <dbReference type="ARBA" id="ARBA00022553"/>
    </source>
</evidence>
<gene>
    <name evidence="14" type="ORF">POCULU_LOCUS7758</name>
</gene>
<feature type="domain" description="PI31 proteasome regulator N-terminal" evidence="13">
    <location>
        <begin position="41"/>
        <end position="190"/>
    </location>
</feature>
<dbReference type="GO" id="GO:0005783">
    <property type="term" value="C:endoplasmic reticulum"/>
    <property type="evidence" value="ECO:0007669"/>
    <property type="project" value="UniProtKB-SubCell"/>
</dbReference>